<evidence type="ECO:0000313" key="2">
    <source>
        <dbReference type="Proteomes" id="UP000031668"/>
    </source>
</evidence>
<keyword evidence="2" id="KW-1185">Reference proteome</keyword>
<dbReference type="EMBL" id="JWZT01003647">
    <property type="protein sequence ID" value="KII65971.1"/>
    <property type="molecule type" value="Genomic_DNA"/>
</dbReference>
<accession>A0A0C2MFL9</accession>
<gene>
    <name evidence="1" type="ORF">RF11_15782</name>
</gene>
<dbReference type="AlphaFoldDB" id="A0A0C2MFL9"/>
<dbReference type="Proteomes" id="UP000031668">
    <property type="component" value="Unassembled WGS sequence"/>
</dbReference>
<proteinExistence type="predicted"/>
<protein>
    <submittedName>
        <fullName evidence="1">Uncharacterized protein</fullName>
    </submittedName>
</protein>
<sequence>MASCSPLEIVERISFAEQQVYDLIKSISVLLKNLNDPDSRNHETFDLLTKKDVVGDVPELTKLVFDLCNKIEASVRCLLDDIFQPNIDWGSDTVVIERENTATIDQKLFLSLWHVSMIREKINGIFSFLDQNISGLSKPD</sequence>
<evidence type="ECO:0000313" key="1">
    <source>
        <dbReference type="EMBL" id="KII65971.1"/>
    </source>
</evidence>
<organism evidence="1 2">
    <name type="scientific">Thelohanellus kitauei</name>
    <name type="common">Myxosporean</name>
    <dbReference type="NCBI Taxonomy" id="669202"/>
    <lineage>
        <taxon>Eukaryota</taxon>
        <taxon>Metazoa</taxon>
        <taxon>Cnidaria</taxon>
        <taxon>Myxozoa</taxon>
        <taxon>Myxosporea</taxon>
        <taxon>Bivalvulida</taxon>
        <taxon>Platysporina</taxon>
        <taxon>Myxobolidae</taxon>
        <taxon>Thelohanellus</taxon>
    </lineage>
</organism>
<comment type="caution">
    <text evidence="1">The sequence shown here is derived from an EMBL/GenBank/DDBJ whole genome shotgun (WGS) entry which is preliminary data.</text>
</comment>
<reference evidence="1 2" key="1">
    <citation type="journal article" date="2014" name="Genome Biol. Evol.">
        <title>The genome of the myxosporean Thelohanellus kitauei shows adaptations to nutrient acquisition within its fish host.</title>
        <authorList>
            <person name="Yang Y."/>
            <person name="Xiong J."/>
            <person name="Zhou Z."/>
            <person name="Huo F."/>
            <person name="Miao W."/>
            <person name="Ran C."/>
            <person name="Liu Y."/>
            <person name="Zhang J."/>
            <person name="Feng J."/>
            <person name="Wang M."/>
            <person name="Wang M."/>
            <person name="Wang L."/>
            <person name="Yao B."/>
        </authorList>
    </citation>
    <scope>NUCLEOTIDE SEQUENCE [LARGE SCALE GENOMIC DNA]</scope>
    <source>
        <strain evidence="1">Wuqing</strain>
    </source>
</reference>
<name>A0A0C2MFL9_THEKT</name>